<dbReference type="STRING" id="1276246.SCULI_v1c01520"/>
<dbReference type="AlphaFoldDB" id="W6A5T0"/>
<dbReference type="RefSeq" id="WP_158499952.1">
    <property type="nucleotide sequence ID" value="NZ_CP006681.1"/>
</dbReference>
<dbReference type="HOGENOM" id="CLU_3030125_0_0_14"/>
<gene>
    <name evidence="1" type="ORF">SCULI_v1c01520</name>
</gene>
<reference evidence="1 2" key="1">
    <citation type="journal article" date="2014" name="Genome Biol. Evol.">
        <title>Molecular evolution of the substrate utilization strategies and putative virulence factors in mosquito-associated Spiroplasma species.</title>
        <authorList>
            <person name="Chang T.H."/>
            <person name="Lo W.S."/>
            <person name="Ku C."/>
            <person name="Chen L.L."/>
            <person name="Kuo C.H."/>
        </authorList>
    </citation>
    <scope>NUCLEOTIDE SEQUENCE [LARGE SCALE GENOMIC DNA]</scope>
    <source>
        <strain evidence="1">AES-1</strain>
    </source>
</reference>
<sequence>MVCSTCGAPATCSVTTGQNRQKFIGFNNSVKVDNLTRFFCNEHVGENLTKRSNVR</sequence>
<dbReference type="KEGG" id="scq:SCULI_v1c01520"/>
<accession>W6A5T0</accession>
<protein>
    <submittedName>
        <fullName evidence="1">Uncharacterized protein</fullName>
    </submittedName>
</protein>
<name>W6A5T0_9MOLU</name>
<dbReference type="PATRIC" id="fig|1276246.3.peg.152"/>
<proteinExistence type="predicted"/>
<evidence type="ECO:0000313" key="1">
    <source>
        <dbReference type="EMBL" id="AHI52493.1"/>
    </source>
</evidence>
<evidence type="ECO:0000313" key="2">
    <source>
        <dbReference type="Proteomes" id="UP000019267"/>
    </source>
</evidence>
<dbReference type="EMBL" id="CP006681">
    <property type="protein sequence ID" value="AHI52493.1"/>
    <property type="molecule type" value="Genomic_DNA"/>
</dbReference>
<organism evidence="1 2">
    <name type="scientific">Spiroplasma culicicola AES-1</name>
    <dbReference type="NCBI Taxonomy" id="1276246"/>
    <lineage>
        <taxon>Bacteria</taxon>
        <taxon>Bacillati</taxon>
        <taxon>Mycoplasmatota</taxon>
        <taxon>Mollicutes</taxon>
        <taxon>Entomoplasmatales</taxon>
        <taxon>Spiroplasmataceae</taxon>
        <taxon>Spiroplasma</taxon>
    </lineage>
</organism>
<keyword evidence="2" id="KW-1185">Reference proteome</keyword>
<dbReference type="Proteomes" id="UP000019267">
    <property type="component" value="Chromosome"/>
</dbReference>